<feature type="transmembrane region" description="Helical" evidence="1">
    <location>
        <begin position="20"/>
        <end position="38"/>
    </location>
</feature>
<proteinExistence type="predicted"/>
<dbReference type="Pfam" id="PF20151">
    <property type="entry name" value="DUF6533"/>
    <property type="match status" value="1"/>
</dbReference>
<accession>A0A1B7NDI6</accession>
<keyword evidence="4" id="KW-1185">Reference proteome</keyword>
<dbReference type="Proteomes" id="UP000092154">
    <property type="component" value="Unassembled WGS sequence"/>
</dbReference>
<evidence type="ECO:0000313" key="4">
    <source>
        <dbReference type="Proteomes" id="UP000092154"/>
    </source>
</evidence>
<keyword evidence="1" id="KW-1133">Transmembrane helix</keyword>
<name>A0A1B7NDI6_9AGAM</name>
<organism evidence="3 4">
    <name type="scientific">Rhizopogon vinicolor AM-OR11-026</name>
    <dbReference type="NCBI Taxonomy" id="1314800"/>
    <lineage>
        <taxon>Eukaryota</taxon>
        <taxon>Fungi</taxon>
        <taxon>Dikarya</taxon>
        <taxon>Basidiomycota</taxon>
        <taxon>Agaricomycotina</taxon>
        <taxon>Agaricomycetes</taxon>
        <taxon>Agaricomycetidae</taxon>
        <taxon>Boletales</taxon>
        <taxon>Suillineae</taxon>
        <taxon>Rhizopogonaceae</taxon>
        <taxon>Rhizopogon</taxon>
    </lineage>
</organism>
<evidence type="ECO:0000259" key="2">
    <source>
        <dbReference type="Pfam" id="PF20151"/>
    </source>
</evidence>
<feature type="transmembrane region" description="Helical" evidence="1">
    <location>
        <begin position="211"/>
        <end position="230"/>
    </location>
</feature>
<protein>
    <recommendedName>
        <fullName evidence="2">DUF6533 domain-containing protein</fullName>
    </recommendedName>
</protein>
<feature type="transmembrane region" description="Helical" evidence="1">
    <location>
        <begin position="121"/>
        <end position="143"/>
    </location>
</feature>
<feature type="domain" description="DUF6533" evidence="2">
    <location>
        <begin position="21"/>
        <end position="66"/>
    </location>
</feature>
<keyword evidence="1" id="KW-0472">Membrane</keyword>
<reference evidence="3 4" key="1">
    <citation type="submission" date="2016-06" db="EMBL/GenBank/DDBJ databases">
        <title>Comparative genomics of the ectomycorrhizal sister species Rhizopogon vinicolor and Rhizopogon vesiculosus (Basidiomycota: Boletales) reveals a divergence of the mating type B locus.</title>
        <authorList>
            <consortium name="DOE Joint Genome Institute"/>
            <person name="Mujic A.B."/>
            <person name="Kuo A."/>
            <person name="Tritt A."/>
            <person name="Lipzen A."/>
            <person name="Chen C."/>
            <person name="Johnson J."/>
            <person name="Sharma A."/>
            <person name="Barry K."/>
            <person name="Grigoriev I.V."/>
            <person name="Spatafora J.W."/>
        </authorList>
    </citation>
    <scope>NUCLEOTIDE SEQUENCE [LARGE SCALE GENOMIC DNA]</scope>
    <source>
        <strain evidence="3 4">AM-OR11-026</strain>
    </source>
</reference>
<dbReference type="STRING" id="1314800.A0A1B7NDI6"/>
<evidence type="ECO:0000256" key="1">
    <source>
        <dbReference type="SAM" id="Phobius"/>
    </source>
</evidence>
<dbReference type="InParanoid" id="A0A1B7NDI6"/>
<feature type="transmembrane region" description="Helical" evidence="1">
    <location>
        <begin position="59"/>
        <end position="76"/>
    </location>
</feature>
<evidence type="ECO:0000313" key="3">
    <source>
        <dbReference type="EMBL" id="OAX42923.1"/>
    </source>
</evidence>
<feature type="transmembrane region" description="Helical" evidence="1">
    <location>
        <begin position="88"/>
        <end position="109"/>
    </location>
</feature>
<dbReference type="EMBL" id="KV448147">
    <property type="protein sequence ID" value="OAX42923.1"/>
    <property type="molecule type" value="Genomic_DNA"/>
</dbReference>
<keyword evidence="1" id="KW-0812">Transmembrane</keyword>
<gene>
    <name evidence="3" type="ORF">K503DRAFT_862701</name>
</gene>
<feature type="transmembrane region" description="Helical" evidence="1">
    <location>
        <begin position="242"/>
        <end position="259"/>
    </location>
</feature>
<dbReference type="AlphaFoldDB" id="A0A1B7NDI6"/>
<feature type="transmembrane region" description="Helical" evidence="1">
    <location>
        <begin position="169"/>
        <end position="191"/>
    </location>
</feature>
<dbReference type="OrthoDB" id="2958007at2759"/>
<sequence length="295" mass="33306">METEYSAATVLASRSLQTATYIYTSMATFWTYGYACSFQEEWSFLLRSRWTKVKGLYIVARYIPFLLFTSHLYMNFIPDENPDKCQMINNVCSCFSLISIVCSESFFILRTWALWNNNRIVLVAMLVAFLAVGIASVSVLFTFNGTAPFETNAIPGITGCYQPSDSVELFLPFILLFALELGLIFLTLIRALQSWRTARNPLLTVLLKHNVFYYACGLFFSALNILTSLLLTDAYRNMFQDFQIVILAILATHMHLHLWHADRIIHGSDAVVLIPLSNSSASHNIMVAMPGTAPP</sequence>
<dbReference type="InterPro" id="IPR045340">
    <property type="entry name" value="DUF6533"/>
</dbReference>